<dbReference type="PROSITE" id="PS51918">
    <property type="entry name" value="RADICAL_SAM"/>
    <property type="match status" value="1"/>
</dbReference>
<reference evidence="17 18" key="1">
    <citation type="submission" date="2016-08" db="EMBL/GenBank/DDBJ databases">
        <title>A novel genetic cassette of butanologenic Thermoanaerobacterium thermosaccharolyticum that directly convert cellulose to butanol.</title>
        <authorList>
            <person name="Li T."/>
            <person name="He J."/>
        </authorList>
    </citation>
    <scope>NUCLEOTIDE SEQUENCE [LARGE SCALE GENOMIC DNA]</scope>
    <source>
        <strain evidence="17 18">TG57</strain>
    </source>
</reference>
<organism evidence="17 18">
    <name type="scientific">Thermoanaerobacterium thermosaccharolyticum</name>
    <name type="common">Clostridium thermosaccharolyticum</name>
    <dbReference type="NCBI Taxonomy" id="1517"/>
    <lineage>
        <taxon>Bacteria</taxon>
        <taxon>Bacillati</taxon>
        <taxon>Bacillota</taxon>
        <taxon>Clostridia</taxon>
        <taxon>Thermoanaerobacterales</taxon>
        <taxon>Thermoanaerobacteraceae</taxon>
        <taxon>Thermoanaerobacterium</taxon>
    </lineage>
</organism>
<gene>
    <name evidence="17" type="ORF">Thert_00236</name>
</gene>
<dbReference type="InterPro" id="IPR007197">
    <property type="entry name" value="rSAM"/>
</dbReference>
<evidence type="ECO:0000256" key="13">
    <source>
        <dbReference type="ARBA" id="ARBA00030926"/>
    </source>
</evidence>
<dbReference type="CDD" id="cd01335">
    <property type="entry name" value="Radical_SAM"/>
    <property type="match status" value="1"/>
</dbReference>
<dbReference type="SFLD" id="SFLDG01067">
    <property type="entry name" value="SPASM/twitch_domain_containing"/>
    <property type="match status" value="1"/>
</dbReference>
<dbReference type="Proteomes" id="UP000214975">
    <property type="component" value="Chromosome"/>
</dbReference>
<dbReference type="InterPro" id="IPR006638">
    <property type="entry name" value="Elp3/MiaA/NifB-like_rSAM"/>
</dbReference>
<protein>
    <recommendedName>
        <fullName evidence="5">FeMo cofactor biosynthesis protein NifB</fullName>
    </recommendedName>
    <alternativeName>
        <fullName evidence="14">Nitrogenase cofactor maturase NifB</fullName>
    </alternativeName>
    <alternativeName>
        <fullName evidence="13">Radical SAM assemblase NifB</fullName>
    </alternativeName>
</protein>
<evidence type="ECO:0000256" key="9">
    <source>
        <dbReference type="ARBA" id="ARBA00023004"/>
    </source>
</evidence>
<evidence type="ECO:0000256" key="11">
    <source>
        <dbReference type="ARBA" id="ARBA00023231"/>
    </source>
</evidence>
<dbReference type="GO" id="GO:0046872">
    <property type="term" value="F:metal ion binding"/>
    <property type="evidence" value="ECO:0007669"/>
    <property type="project" value="UniProtKB-KW"/>
</dbReference>
<evidence type="ECO:0000256" key="1">
    <source>
        <dbReference type="ARBA" id="ARBA00001966"/>
    </source>
</evidence>
<evidence type="ECO:0000256" key="7">
    <source>
        <dbReference type="ARBA" id="ARBA00022691"/>
    </source>
</evidence>
<evidence type="ECO:0000256" key="12">
    <source>
        <dbReference type="ARBA" id="ARBA00023239"/>
    </source>
</evidence>
<evidence type="ECO:0000256" key="5">
    <source>
        <dbReference type="ARBA" id="ARBA00021702"/>
    </source>
</evidence>
<keyword evidence="6" id="KW-0004">4Fe-4S</keyword>
<dbReference type="SMART" id="SM00729">
    <property type="entry name" value="Elp3"/>
    <property type="match status" value="1"/>
</dbReference>
<accession>A0A223HW05</accession>
<comment type="cofactor">
    <cofactor evidence="1">
        <name>[4Fe-4S] cluster</name>
        <dbReference type="ChEBI" id="CHEBI:49883"/>
    </cofactor>
</comment>
<dbReference type="SUPFAM" id="SSF102114">
    <property type="entry name" value="Radical SAM enzymes"/>
    <property type="match status" value="1"/>
</dbReference>
<dbReference type="GO" id="GO:0016829">
    <property type="term" value="F:lyase activity"/>
    <property type="evidence" value="ECO:0007669"/>
    <property type="project" value="UniProtKB-KW"/>
</dbReference>
<keyword evidence="15" id="KW-0812">Transmembrane</keyword>
<keyword evidence="10" id="KW-0411">Iron-sulfur</keyword>
<dbReference type="AlphaFoldDB" id="A0A223HW05"/>
<evidence type="ECO:0000256" key="10">
    <source>
        <dbReference type="ARBA" id="ARBA00023014"/>
    </source>
</evidence>
<sequence length="349" mass="39299">MTSVFLLNVKQNILILYKNKVLTLKIYYAIIFSIIFINKKIRTKKSLAIRLKTFLGTGAFNQSIKGSKIFYKERMKMNKEFNTVDFGHPCFNPDATLYHGRIHLPVAPKCNIKCKYCDRKTGCVNENRPGVTTKVMNPYEAILYAKKMLKREPRISVIGIAGPGDPLYNDETFLTFKLISLEFKDMIKCLSTNGLLLSDKLPLLINCGVSTITVTINAIDPSIGKEIYDYAIYKDNTYRGIDAAKLLIEKQLEGIEAACDNGLLVKVNTVLIPGINDKHIDDIAKKIKELGVAIMNIMPLIPQAEFSHLKAPKCNELEKVRLKNSKIISQMYHCRQCRADAAGLLGDDI</sequence>
<name>A0A223HW05_THETR</name>
<evidence type="ECO:0000256" key="2">
    <source>
        <dbReference type="ARBA" id="ARBA00003522"/>
    </source>
</evidence>
<comment type="similarity">
    <text evidence="4">Belongs to the radical SAM superfamily. NifB family.</text>
</comment>
<keyword evidence="8" id="KW-0479">Metal-binding</keyword>
<comment type="pathway">
    <text evidence="3">Cofactor biosynthesis; Fe-Mo cofactor biosynthesis.</text>
</comment>
<dbReference type="SFLD" id="SFLDG01068">
    <property type="entry name" value="FeMo_cofactor_biosynthesis_pro"/>
    <property type="match status" value="1"/>
</dbReference>
<feature type="transmembrane region" description="Helical" evidence="15">
    <location>
        <begin position="20"/>
        <end position="37"/>
    </location>
</feature>
<dbReference type="EMBL" id="CP016893">
    <property type="protein sequence ID" value="AST56464.1"/>
    <property type="molecule type" value="Genomic_DNA"/>
</dbReference>
<keyword evidence="11" id="KW-0535">Nitrogen fixation</keyword>
<dbReference type="Gene3D" id="3.20.20.70">
    <property type="entry name" value="Aldolase class I"/>
    <property type="match status" value="1"/>
</dbReference>
<dbReference type="Pfam" id="PF04055">
    <property type="entry name" value="Radical_SAM"/>
    <property type="match status" value="1"/>
</dbReference>
<dbReference type="InterPro" id="IPR013785">
    <property type="entry name" value="Aldolase_TIM"/>
</dbReference>
<dbReference type="SFLD" id="SFLDS00029">
    <property type="entry name" value="Radical_SAM"/>
    <property type="match status" value="1"/>
</dbReference>
<keyword evidence="7" id="KW-0949">S-adenosyl-L-methionine</keyword>
<dbReference type="UniPathway" id="UPA00782"/>
<evidence type="ECO:0000256" key="14">
    <source>
        <dbReference type="ARBA" id="ARBA00032102"/>
    </source>
</evidence>
<dbReference type="GO" id="GO:0051539">
    <property type="term" value="F:4 iron, 4 sulfur cluster binding"/>
    <property type="evidence" value="ECO:0007669"/>
    <property type="project" value="UniProtKB-KW"/>
</dbReference>
<evidence type="ECO:0000256" key="8">
    <source>
        <dbReference type="ARBA" id="ARBA00022723"/>
    </source>
</evidence>
<evidence type="ECO:0000313" key="17">
    <source>
        <dbReference type="EMBL" id="AST56464.1"/>
    </source>
</evidence>
<dbReference type="InterPro" id="IPR058240">
    <property type="entry name" value="rSAM_sf"/>
</dbReference>
<evidence type="ECO:0000259" key="16">
    <source>
        <dbReference type="PROSITE" id="PS51918"/>
    </source>
</evidence>
<keyword evidence="15" id="KW-0472">Membrane</keyword>
<keyword evidence="9" id="KW-0408">Iron</keyword>
<dbReference type="PANTHER" id="PTHR43787:SF13">
    <property type="entry name" value="FEMO COFACTOR BIOSYNTHESIS PROTEIN NIFB"/>
    <property type="match status" value="1"/>
</dbReference>
<evidence type="ECO:0000256" key="6">
    <source>
        <dbReference type="ARBA" id="ARBA00022485"/>
    </source>
</evidence>
<keyword evidence="12" id="KW-0456">Lyase</keyword>
<feature type="domain" description="Radical SAM core" evidence="16">
    <location>
        <begin position="96"/>
        <end position="335"/>
    </location>
</feature>
<comment type="function">
    <text evidence="2">Involved in the biosynthesis of the iron-molybdenum cofactor (FeMo-co or M-cluster) found in the dinitrogenase enzyme of the nitrogenase complex in nitrogen-fixing microorganisms. NifB catalyzes the crucial step of radical SAM-dependent carbide insertion that occurs concomitant with the insertion of a 9th sulfur and the rearrangement/coupling of two [4Fe-4S] clusters into a [8Fe-9S-C] cluster, the precursor to the M-cluster.</text>
</comment>
<evidence type="ECO:0000256" key="3">
    <source>
        <dbReference type="ARBA" id="ARBA00005155"/>
    </source>
</evidence>
<evidence type="ECO:0000256" key="15">
    <source>
        <dbReference type="SAM" id="Phobius"/>
    </source>
</evidence>
<proteinExistence type="inferred from homology"/>
<evidence type="ECO:0000256" key="4">
    <source>
        <dbReference type="ARBA" id="ARBA00006804"/>
    </source>
</evidence>
<dbReference type="PANTHER" id="PTHR43787">
    <property type="entry name" value="FEMO COFACTOR BIOSYNTHESIS PROTEIN NIFB-RELATED"/>
    <property type="match status" value="1"/>
</dbReference>
<evidence type="ECO:0000313" key="18">
    <source>
        <dbReference type="Proteomes" id="UP000214975"/>
    </source>
</evidence>
<keyword evidence="15" id="KW-1133">Transmembrane helix</keyword>
<dbReference type="SFLD" id="SFLDF00281">
    <property type="entry name" value="FeMo_cofactor_biosynthesis_pro"/>
    <property type="match status" value="1"/>
</dbReference>